<dbReference type="GO" id="GO:0022625">
    <property type="term" value="C:cytosolic large ribosomal subunit"/>
    <property type="evidence" value="ECO:0007669"/>
    <property type="project" value="TreeGrafter"/>
</dbReference>
<dbReference type="GO" id="GO:0002181">
    <property type="term" value="P:cytoplasmic translation"/>
    <property type="evidence" value="ECO:0007669"/>
    <property type="project" value="TreeGrafter"/>
</dbReference>
<evidence type="ECO:0000256" key="3">
    <source>
        <dbReference type="ARBA" id="ARBA00023274"/>
    </source>
</evidence>
<keyword evidence="7" id="KW-1185">Reference proteome</keyword>
<evidence type="ECO:0000256" key="5">
    <source>
        <dbReference type="SAM" id="MobiDB-lite"/>
    </source>
</evidence>
<dbReference type="InterPro" id="IPR024794">
    <property type="entry name" value="Rbsml_eL15_core_dom_sf"/>
</dbReference>
<evidence type="ECO:0000256" key="2">
    <source>
        <dbReference type="ARBA" id="ARBA00022980"/>
    </source>
</evidence>
<feature type="compositionally biased region" description="Basic residues" evidence="5">
    <location>
        <begin position="1"/>
        <end position="10"/>
    </location>
</feature>
<reference evidence="6 7" key="1">
    <citation type="journal article" date="2018" name="PLoS Genet.">
        <title>Repeat elements organise 3D genome structure and mediate transcription in the filamentous fungus Epichloe festucae.</title>
        <authorList>
            <person name="Winter D.J."/>
            <person name="Ganley A.R.D."/>
            <person name="Young C.A."/>
            <person name="Liachko I."/>
            <person name="Schardl C.L."/>
            <person name="Dupont P.Y."/>
            <person name="Berry D."/>
            <person name="Ram A."/>
            <person name="Scott B."/>
            <person name="Cox M.P."/>
        </authorList>
    </citation>
    <scope>NUCLEOTIDE SEQUENCE [LARGE SCALE GENOMIC DNA]</scope>
    <source>
        <strain evidence="6 7">Fl1</strain>
    </source>
</reference>
<keyword evidence="3 4" id="KW-0687">Ribonucleoprotein</keyword>
<dbReference type="NCBIfam" id="NF003269">
    <property type="entry name" value="PRK04243.1"/>
    <property type="match status" value="1"/>
</dbReference>
<dbReference type="SUPFAM" id="SSF54189">
    <property type="entry name" value="Ribosomal proteins S24e, L23 and L15e"/>
    <property type="match status" value="1"/>
</dbReference>
<dbReference type="GO" id="GO:0003735">
    <property type="term" value="F:structural constituent of ribosome"/>
    <property type="evidence" value="ECO:0007669"/>
    <property type="project" value="InterPro"/>
</dbReference>
<feature type="region of interest" description="Disordered" evidence="5">
    <location>
        <begin position="1"/>
        <end position="62"/>
    </location>
</feature>
<name>A0A7U3Q125_EPIFF</name>
<evidence type="ECO:0000313" key="7">
    <source>
        <dbReference type="Proteomes" id="UP000594364"/>
    </source>
</evidence>
<evidence type="ECO:0000256" key="4">
    <source>
        <dbReference type="RuleBase" id="RU000663"/>
    </source>
</evidence>
<comment type="similarity">
    <text evidence="1 4">Belongs to the eukaryotic ribosomal protein eL15 family.</text>
</comment>
<evidence type="ECO:0000256" key="1">
    <source>
        <dbReference type="ARBA" id="ARBA00006857"/>
    </source>
</evidence>
<dbReference type="FunFam" id="3.40.1120.10:FF:000001">
    <property type="entry name" value="Ribosomal protein L15"/>
    <property type="match status" value="1"/>
</dbReference>
<dbReference type="SMART" id="SM01384">
    <property type="entry name" value="Ribosomal_L15e"/>
    <property type="match status" value="1"/>
</dbReference>
<dbReference type="GO" id="GO:0003723">
    <property type="term" value="F:RNA binding"/>
    <property type="evidence" value="ECO:0007669"/>
    <property type="project" value="TreeGrafter"/>
</dbReference>
<dbReference type="OrthoDB" id="10255148at2759"/>
<organism evidence="6 7">
    <name type="scientific">Epichloe festucae (strain Fl1)</name>
    <dbReference type="NCBI Taxonomy" id="877507"/>
    <lineage>
        <taxon>Eukaryota</taxon>
        <taxon>Fungi</taxon>
        <taxon>Dikarya</taxon>
        <taxon>Ascomycota</taxon>
        <taxon>Pezizomycotina</taxon>
        <taxon>Sordariomycetes</taxon>
        <taxon>Hypocreomycetidae</taxon>
        <taxon>Hypocreales</taxon>
        <taxon>Clavicipitaceae</taxon>
        <taxon>Epichloe</taxon>
    </lineage>
</organism>
<dbReference type="InterPro" id="IPR020925">
    <property type="entry name" value="Ribosomal_eL15_CS"/>
</dbReference>
<dbReference type="PROSITE" id="PS01194">
    <property type="entry name" value="RIBOSOMAL_L15E"/>
    <property type="match status" value="1"/>
</dbReference>
<proteinExistence type="inferred from homology"/>
<dbReference type="AlphaFoldDB" id="A0A7U3Q125"/>
<sequence>MAPLTRKRKKFDRDNNGAVDPIDIDSEEPGPTPSPARNCAGRKRQSKRPQKREDITAVAKSGNVISPVAGNKKTRASTFEVKQSMKRTADDLKKYIKTEMSSKSQTEKPPLIELVASVEMSGDTVHLFPYLSSAYPGKAVGSSDNVYENAMGLVAEYRAVAREYSRLSEGSSTAKMPSWLRWEKDSADLDELNKRMLTQATMLVEQQVVPSSIGVEPDTGEDDVEQIAWELLEDAHPRKVHRLTRTNLSVIFVHHFSDYLHRNLASQTAKMGALKYVEELQKKKQSDLMSFLLRVRCWEYRQLNVIHRASRPSRPDKARRLGYKAKQGYVIYRVRVRRGGRKRPAPKGATYGKPTNQGINQLKYQRSLKATAEERVGRRCANLRVLNSYWINQDSTYKYYEVILVDPQHKAIRIDPRINWIVNPVHKHREARGLTATGKKSRGLNKGHRYNKTSAGRRKTWLRHNTTSLWRYR</sequence>
<dbReference type="InterPro" id="IPR000439">
    <property type="entry name" value="Ribosomal_eL15"/>
</dbReference>
<keyword evidence="2 4" id="KW-0689">Ribosomal protein</keyword>
<dbReference type="Pfam" id="PF00827">
    <property type="entry name" value="Ribosomal_L15e"/>
    <property type="match status" value="1"/>
</dbReference>
<dbReference type="PANTHER" id="PTHR11847:SF4">
    <property type="entry name" value="LARGE RIBOSOMAL SUBUNIT PROTEIN EL15"/>
    <property type="match status" value="1"/>
</dbReference>
<dbReference type="EMBL" id="CP031389">
    <property type="protein sequence ID" value="QPH10407.1"/>
    <property type="molecule type" value="Genomic_DNA"/>
</dbReference>
<protein>
    <recommendedName>
        <fullName evidence="4">Ribosomal protein L15</fullName>
    </recommendedName>
</protein>
<feature type="compositionally biased region" description="Basic residues" evidence="5">
    <location>
        <begin position="40"/>
        <end position="50"/>
    </location>
</feature>
<evidence type="ECO:0000313" key="6">
    <source>
        <dbReference type="EMBL" id="QPH10407.1"/>
    </source>
</evidence>
<gene>
    <name evidence="6" type="ORF">C2857_001706</name>
</gene>
<dbReference type="InterPro" id="IPR012678">
    <property type="entry name" value="Ribosomal_uL23/eL15/eS24_sf"/>
</dbReference>
<dbReference type="Gene3D" id="3.40.1120.10">
    <property type="entry name" value="Ribosomal protein l15e"/>
    <property type="match status" value="1"/>
</dbReference>
<dbReference type="Proteomes" id="UP000594364">
    <property type="component" value="Chromosome 5"/>
</dbReference>
<accession>A0A7U3Q125</accession>
<dbReference type="PANTHER" id="PTHR11847">
    <property type="entry name" value="RIBOSOMAL PROTEIN L15"/>
    <property type="match status" value="1"/>
</dbReference>